<keyword evidence="4" id="KW-0378">Hydrolase</keyword>
<proteinExistence type="inferred from homology"/>
<organism evidence="7">
    <name type="scientific">Marseillevirus LCMAC201</name>
    <dbReference type="NCBI Taxonomy" id="2506605"/>
    <lineage>
        <taxon>Viruses</taxon>
        <taxon>Varidnaviria</taxon>
        <taxon>Bamfordvirae</taxon>
        <taxon>Nucleocytoviricota</taxon>
        <taxon>Megaviricetes</taxon>
        <taxon>Pimascovirales</taxon>
        <taxon>Pimascovirales incertae sedis</taxon>
        <taxon>Marseilleviridae</taxon>
    </lineage>
</organism>
<keyword evidence="5" id="KW-0546">Nucleotide metabolism</keyword>
<gene>
    <name evidence="7" type="ORF">LCMAC201_05120</name>
</gene>
<evidence type="ECO:0000256" key="1">
    <source>
        <dbReference type="ARBA" id="ARBA00003495"/>
    </source>
</evidence>
<dbReference type="Gene3D" id="2.70.40.10">
    <property type="match status" value="1"/>
</dbReference>
<dbReference type="PANTHER" id="PTHR11241">
    <property type="entry name" value="DEOXYURIDINE 5'-TRIPHOSPHATE NUCLEOTIDOHYDROLASE"/>
    <property type="match status" value="1"/>
</dbReference>
<dbReference type="GO" id="GO:0000287">
    <property type="term" value="F:magnesium ion binding"/>
    <property type="evidence" value="ECO:0007669"/>
    <property type="project" value="InterPro"/>
</dbReference>
<reference evidence="7" key="1">
    <citation type="journal article" date="2019" name="MBio">
        <title>Virus Genomes from Deep Sea Sediments Expand the Ocean Megavirome and Support Independent Origins of Viral Gigantism.</title>
        <authorList>
            <person name="Backstrom D."/>
            <person name="Yutin N."/>
            <person name="Jorgensen S.L."/>
            <person name="Dharamshi J."/>
            <person name="Homa F."/>
            <person name="Zaremba-Niedwiedzka K."/>
            <person name="Spang A."/>
            <person name="Wolf Y.I."/>
            <person name="Koonin E.V."/>
            <person name="Ettema T.J."/>
        </authorList>
    </citation>
    <scope>NUCLEOTIDE SEQUENCE</scope>
</reference>
<dbReference type="InterPro" id="IPR033704">
    <property type="entry name" value="dUTPase_trimeric"/>
</dbReference>
<dbReference type="EMBL" id="MK500361">
    <property type="protein sequence ID" value="QBK87599.1"/>
    <property type="molecule type" value="Genomic_DNA"/>
</dbReference>
<protein>
    <recommendedName>
        <fullName evidence="3">dUTP diphosphatase</fullName>
        <ecNumber evidence="3">3.6.1.23</ecNumber>
    </recommendedName>
</protein>
<feature type="domain" description="dUTPase-like" evidence="6">
    <location>
        <begin position="31"/>
        <end position="159"/>
    </location>
</feature>
<evidence type="ECO:0000256" key="5">
    <source>
        <dbReference type="ARBA" id="ARBA00023080"/>
    </source>
</evidence>
<evidence type="ECO:0000313" key="7">
    <source>
        <dbReference type="EMBL" id="QBK87599.1"/>
    </source>
</evidence>
<dbReference type="SUPFAM" id="SSF51283">
    <property type="entry name" value="dUTPase-like"/>
    <property type="match status" value="1"/>
</dbReference>
<dbReference type="EC" id="3.6.1.23" evidence="3"/>
<evidence type="ECO:0000256" key="2">
    <source>
        <dbReference type="ARBA" id="ARBA00006581"/>
    </source>
</evidence>
<comment type="function">
    <text evidence="1">This enzyme is involved in nucleotide metabolism: it produces dUMP, the immediate precursor of thymidine nucleotides and it decreases the intracellular concentration of dUTP so that uracil cannot be incorporated into DNA.</text>
</comment>
<dbReference type="CDD" id="cd07557">
    <property type="entry name" value="trimeric_dUTPase"/>
    <property type="match status" value="1"/>
</dbReference>
<dbReference type="InterPro" id="IPR036157">
    <property type="entry name" value="dUTPase-like_sf"/>
</dbReference>
<sequence>MKNSMNLRIMPVAGSEELVKEYYSDHGSFHDGDAGLDLFCLEDLTVPPRAYSVKMTLGVCAQAFYTHALSDTTGFYLYPRSSTGSKTPIRLSNSVGIIDAGYRGPLTAILDNVSDEPFTMKKGERYFQVCAPDLVPIRFTLVSELSDSSRGKYGFGSTGN</sequence>
<dbReference type="Pfam" id="PF00692">
    <property type="entry name" value="dUTPase"/>
    <property type="match status" value="1"/>
</dbReference>
<accession>A0A481YWV4</accession>
<comment type="similarity">
    <text evidence="2">Belongs to the dUTPase family.</text>
</comment>
<dbReference type="InterPro" id="IPR029054">
    <property type="entry name" value="dUTPase-like"/>
</dbReference>
<evidence type="ECO:0000256" key="4">
    <source>
        <dbReference type="ARBA" id="ARBA00022801"/>
    </source>
</evidence>
<dbReference type="InterPro" id="IPR008181">
    <property type="entry name" value="dUTPase"/>
</dbReference>
<dbReference type="GO" id="GO:0006226">
    <property type="term" value="P:dUMP biosynthetic process"/>
    <property type="evidence" value="ECO:0007669"/>
    <property type="project" value="InterPro"/>
</dbReference>
<dbReference type="GO" id="GO:0004170">
    <property type="term" value="F:dUTP diphosphatase activity"/>
    <property type="evidence" value="ECO:0007669"/>
    <property type="project" value="UniProtKB-EC"/>
</dbReference>
<evidence type="ECO:0000256" key="3">
    <source>
        <dbReference type="ARBA" id="ARBA00012379"/>
    </source>
</evidence>
<dbReference type="GO" id="GO:0046081">
    <property type="term" value="P:dUTP catabolic process"/>
    <property type="evidence" value="ECO:0007669"/>
    <property type="project" value="InterPro"/>
</dbReference>
<name>A0A481YWV4_9VIRU</name>
<evidence type="ECO:0000259" key="6">
    <source>
        <dbReference type="Pfam" id="PF00692"/>
    </source>
</evidence>
<dbReference type="PANTHER" id="PTHR11241:SF0">
    <property type="entry name" value="DEOXYURIDINE 5'-TRIPHOSPHATE NUCLEOTIDOHYDROLASE"/>
    <property type="match status" value="1"/>
</dbReference>